<dbReference type="Proteomes" id="UP000601223">
    <property type="component" value="Unassembled WGS sequence"/>
</dbReference>
<dbReference type="AlphaFoldDB" id="A0A8J3JF12"/>
<feature type="compositionally biased region" description="Polar residues" evidence="1">
    <location>
        <begin position="100"/>
        <end position="118"/>
    </location>
</feature>
<feature type="region of interest" description="Disordered" evidence="1">
    <location>
        <begin position="96"/>
        <end position="159"/>
    </location>
</feature>
<protein>
    <submittedName>
        <fullName evidence="2">Uncharacterized protein</fullName>
    </submittedName>
</protein>
<feature type="region of interest" description="Disordered" evidence="1">
    <location>
        <begin position="1"/>
        <end position="46"/>
    </location>
</feature>
<dbReference type="EMBL" id="BONF01000005">
    <property type="protein sequence ID" value="GIF79312.1"/>
    <property type="molecule type" value="Genomic_DNA"/>
</dbReference>
<evidence type="ECO:0000256" key="1">
    <source>
        <dbReference type="SAM" id="MobiDB-lite"/>
    </source>
</evidence>
<comment type="caution">
    <text evidence="2">The sequence shown here is derived from an EMBL/GenBank/DDBJ whole genome shotgun (WGS) entry which is preliminary data.</text>
</comment>
<keyword evidence="3" id="KW-1185">Reference proteome</keyword>
<feature type="compositionally biased region" description="Pro residues" evidence="1">
    <location>
        <begin position="129"/>
        <end position="144"/>
    </location>
</feature>
<organism evidence="2 3">
    <name type="scientific">Catellatospora bangladeshensis</name>
    <dbReference type="NCBI Taxonomy" id="310355"/>
    <lineage>
        <taxon>Bacteria</taxon>
        <taxon>Bacillati</taxon>
        <taxon>Actinomycetota</taxon>
        <taxon>Actinomycetes</taxon>
        <taxon>Micromonosporales</taxon>
        <taxon>Micromonosporaceae</taxon>
        <taxon>Catellatospora</taxon>
    </lineage>
</organism>
<proteinExistence type="predicted"/>
<reference evidence="2 3" key="1">
    <citation type="submission" date="2021-01" db="EMBL/GenBank/DDBJ databases">
        <title>Whole genome shotgun sequence of Catellatospora bangladeshensis NBRC 107357.</title>
        <authorList>
            <person name="Komaki H."/>
            <person name="Tamura T."/>
        </authorList>
    </citation>
    <scope>NUCLEOTIDE SEQUENCE [LARGE SCALE GENOMIC DNA]</scope>
    <source>
        <strain evidence="2 3">NBRC 107357</strain>
    </source>
</reference>
<name>A0A8J3JF12_9ACTN</name>
<feature type="compositionally biased region" description="Polar residues" evidence="1">
    <location>
        <begin position="9"/>
        <end position="25"/>
    </location>
</feature>
<sequence>MTRARPRETNSAVVTSAVCTRSPATGPNRCLGGTSTSTGSASAGARPPWNATADLPAMAACAGMSQRTAASPRARWETLIRASAYTPRKIRCHAEPRSSLALTSPSPTASRAENTLPTNRGLCREVRDTPPPCPTRHFPAPVPVDNPRREGSFRETARI</sequence>
<accession>A0A8J3JF12</accession>
<evidence type="ECO:0000313" key="3">
    <source>
        <dbReference type="Proteomes" id="UP000601223"/>
    </source>
</evidence>
<feature type="compositionally biased region" description="Low complexity" evidence="1">
    <location>
        <begin position="32"/>
        <end position="45"/>
    </location>
</feature>
<gene>
    <name evidence="2" type="ORF">Cba03nite_06610</name>
</gene>
<evidence type="ECO:0000313" key="2">
    <source>
        <dbReference type="EMBL" id="GIF79312.1"/>
    </source>
</evidence>
<feature type="compositionally biased region" description="Basic and acidic residues" evidence="1">
    <location>
        <begin position="146"/>
        <end position="159"/>
    </location>
</feature>